<comment type="caution">
    <text evidence="15">The sequence shown here is derived from an EMBL/GenBank/DDBJ whole genome shotgun (WGS) entry which is preliminary data.</text>
</comment>
<evidence type="ECO:0000313" key="16">
    <source>
        <dbReference type="Proteomes" id="UP000050482"/>
    </source>
</evidence>
<dbReference type="InterPro" id="IPR013815">
    <property type="entry name" value="ATP_grasp_subdomain_1"/>
</dbReference>
<evidence type="ECO:0000313" key="15">
    <source>
        <dbReference type="EMBL" id="KPV45039.1"/>
    </source>
</evidence>
<dbReference type="GO" id="GO:0009113">
    <property type="term" value="P:purine nucleobase biosynthetic process"/>
    <property type="evidence" value="ECO:0007669"/>
    <property type="project" value="InterPro"/>
</dbReference>
<keyword evidence="7 12" id="KW-0658">Purine biosynthesis</keyword>
<dbReference type="HAMAP" id="MF_00138">
    <property type="entry name" value="GARS"/>
    <property type="match status" value="1"/>
</dbReference>
<dbReference type="SMART" id="SM01210">
    <property type="entry name" value="GARS_C"/>
    <property type="match status" value="1"/>
</dbReference>
<dbReference type="InterPro" id="IPR016185">
    <property type="entry name" value="PreATP-grasp_dom_sf"/>
</dbReference>
<dbReference type="SMART" id="SM01209">
    <property type="entry name" value="GARS_A"/>
    <property type="match status" value="1"/>
</dbReference>
<dbReference type="InterPro" id="IPR011761">
    <property type="entry name" value="ATP-grasp"/>
</dbReference>
<dbReference type="OrthoDB" id="9807240at2"/>
<evidence type="ECO:0000259" key="14">
    <source>
        <dbReference type="PROSITE" id="PS50975"/>
    </source>
</evidence>
<dbReference type="EMBL" id="LJCO01000017">
    <property type="protein sequence ID" value="KPV45039.1"/>
    <property type="molecule type" value="Genomic_DNA"/>
</dbReference>
<comment type="cofactor">
    <cofactor evidence="1">
        <name>Mn(2+)</name>
        <dbReference type="ChEBI" id="CHEBI:29035"/>
    </cofactor>
</comment>
<dbReference type="Pfam" id="PF01071">
    <property type="entry name" value="GARS_A"/>
    <property type="match status" value="1"/>
</dbReference>
<comment type="cofactor">
    <cofactor evidence="2">
        <name>Mg(2+)</name>
        <dbReference type="ChEBI" id="CHEBI:18420"/>
    </cofactor>
</comment>
<accession>A0A0P9CH12</accession>
<comment type="pathway">
    <text evidence="3 12">Purine metabolism; IMP biosynthesis via de novo pathway; N(1)-(5-phospho-D-ribosyl)glycinamide from 5-phospho-alpha-D-ribose 1-diphosphate: step 2/2.</text>
</comment>
<dbReference type="GO" id="GO:0005524">
    <property type="term" value="F:ATP binding"/>
    <property type="evidence" value="ECO:0007669"/>
    <property type="project" value="UniProtKB-UniRule"/>
</dbReference>
<dbReference type="PROSITE" id="PS50975">
    <property type="entry name" value="ATP_GRASP"/>
    <property type="match status" value="1"/>
</dbReference>
<evidence type="ECO:0000256" key="5">
    <source>
        <dbReference type="ARBA" id="ARBA00022598"/>
    </source>
</evidence>
<evidence type="ECO:0000256" key="9">
    <source>
        <dbReference type="ARBA" id="ARBA00038345"/>
    </source>
</evidence>
<dbReference type="Gene3D" id="3.90.600.10">
    <property type="entry name" value="Phosphoribosylglycinamide synthetase, C-terminal domain"/>
    <property type="match status" value="1"/>
</dbReference>
<evidence type="ECO:0000256" key="4">
    <source>
        <dbReference type="ARBA" id="ARBA00013255"/>
    </source>
</evidence>
<dbReference type="GO" id="GO:0004637">
    <property type="term" value="F:phosphoribosylamine-glycine ligase activity"/>
    <property type="evidence" value="ECO:0007669"/>
    <property type="project" value="UniProtKB-UniRule"/>
</dbReference>
<keyword evidence="8 13" id="KW-0067">ATP-binding</keyword>
<dbReference type="AlphaFoldDB" id="A0A0P9CH12"/>
<dbReference type="InterPro" id="IPR020562">
    <property type="entry name" value="PRibGlycinamide_synth_N"/>
</dbReference>
<dbReference type="Gene3D" id="3.40.50.20">
    <property type="match status" value="1"/>
</dbReference>
<sequence length="418" mass="44956">MRGCRVLVVGQGAREHAIVWKLHQSRFEPKLFVAPGNPGMEGLATRIPISVDDVSSMVEFALEAQIHLVVVGPEAPLSRGLVDACLEKGIPAFGPQQAAAMLETSKAFAKDVMKKAGVPTARYEVFTEASAAKRYVEECGAPIVIKADGLAAGKGVIVAQTLEEATDAIDEILVNERFGASGHRVVIEDFLDGQEASLMFFVDGDYAIPMLPARDYKRIGDGNTGPNTGGMGSVAPVLRDRPEMVSAVERTIVMPVLQELKNQGVVYRGVLYVGLMVTRDGHPMVIEFNARFGDPETEVVLPLLTTDLLEVMWAIAHGRLKDIELTWSAKHAVCVVLAAPGYPEKPSVGQPIRFAHGPADLVFHAGTTNEDGVLKTSGGRVLTAVGIGTTRHEAQGIAYRIAEKIYFDGKQLRHDIGS</sequence>
<dbReference type="PATRIC" id="fig|471514.4.peg.2749"/>
<dbReference type="Gene3D" id="3.30.1490.20">
    <property type="entry name" value="ATP-grasp fold, A domain"/>
    <property type="match status" value="1"/>
</dbReference>
<keyword evidence="5 12" id="KW-0436">Ligase</keyword>
<evidence type="ECO:0000256" key="11">
    <source>
        <dbReference type="ARBA" id="ARBA00042864"/>
    </source>
</evidence>
<evidence type="ECO:0000256" key="13">
    <source>
        <dbReference type="PROSITE-ProRule" id="PRU00409"/>
    </source>
</evidence>
<name>A0A0P9CH12_9BACL</name>
<evidence type="ECO:0000256" key="8">
    <source>
        <dbReference type="ARBA" id="ARBA00022840"/>
    </source>
</evidence>
<dbReference type="InterPro" id="IPR020560">
    <property type="entry name" value="PRibGlycinamide_synth_C-dom"/>
</dbReference>
<comment type="catalytic activity">
    <reaction evidence="12">
        <text>5-phospho-beta-D-ribosylamine + glycine + ATP = N(1)-(5-phospho-beta-D-ribosyl)glycinamide + ADP + phosphate + H(+)</text>
        <dbReference type="Rhea" id="RHEA:17453"/>
        <dbReference type="ChEBI" id="CHEBI:15378"/>
        <dbReference type="ChEBI" id="CHEBI:30616"/>
        <dbReference type="ChEBI" id="CHEBI:43474"/>
        <dbReference type="ChEBI" id="CHEBI:57305"/>
        <dbReference type="ChEBI" id="CHEBI:58681"/>
        <dbReference type="ChEBI" id="CHEBI:143788"/>
        <dbReference type="ChEBI" id="CHEBI:456216"/>
        <dbReference type="EC" id="6.3.4.13"/>
    </reaction>
</comment>
<keyword evidence="6 13" id="KW-0547">Nucleotide-binding</keyword>
<evidence type="ECO:0000256" key="7">
    <source>
        <dbReference type="ARBA" id="ARBA00022755"/>
    </source>
</evidence>
<evidence type="ECO:0000256" key="6">
    <source>
        <dbReference type="ARBA" id="ARBA00022741"/>
    </source>
</evidence>
<dbReference type="InterPro" id="IPR020561">
    <property type="entry name" value="PRibGlycinamid_synth_ATP-grasp"/>
</dbReference>
<dbReference type="NCBIfam" id="TIGR00877">
    <property type="entry name" value="purD"/>
    <property type="match status" value="1"/>
</dbReference>
<keyword evidence="16" id="KW-1185">Reference proteome</keyword>
<dbReference type="PANTHER" id="PTHR43472:SF1">
    <property type="entry name" value="PHOSPHORIBOSYLAMINE--GLYCINE LIGASE, CHLOROPLASTIC"/>
    <property type="match status" value="1"/>
</dbReference>
<reference evidence="15 16" key="1">
    <citation type="submission" date="2015-09" db="EMBL/GenBank/DDBJ databases">
        <title>Draft genome sequence of Alicyclobacillus ferrooxydans DSM 22381.</title>
        <authorList>
            <person name="Hemp J."/>
        </authorList>
    </citation>
    <scope>NUCLEOTIDE SEQUENCE [LARGE SCALE GENOMIC DNA]</scope>
    <source>
        <strain evidence="15 16">TC-34</strain>
    </source>
</reference>
<gene>
    <name evidence="12" type="primary">purD</name>
    <name evidence="15" type="ORF">AN477_04515</name>
</gene>
<dbReference type="SUPFAM" id="SSF51246">
    <property type="entry name" value="Rudiment single hybrid motif"/>
    <property type="match status" value="1"/>
</dbReference>
<evidence type="ECO:0000256" key="12">
    <source>
        <dbReference type="HAMAP-Rule" id="MF_00138"/>
    </source>
</evidence>
<dbReference type="Pfam" id="PF02844">
    <property type="entry name" value="GARS_N"/>
    <property type="match status" value="1"/>
</dbReference>
<dbReference type="InterPro" id="IPR037123">
    <property type="entry name" value="PRibGlycinamide_synth_C_sf"/>
</dbReference>
<dbReference type="EC" id="6.3.4.13" evidence="4 12"/>
<dbReference type="FunFam" id="3.30.1490.20:FF:000006">
    <property type="entry name" value="phosphoribosylamine--glycine ligase, chloroplastic-like"/>
    <property type="match status" value="1"/>
</dbReference>
<proteinExistence type="inferred from homology"/>
<evidence type="ECO:0000256" key="1">
    <source>
        <dbReference type="ARBA" id="ARBA00001936"/>
    </source>
</evidence>
<dbReference type="Pfam" id="PF02843">
    <property type="entry name" value="GARS_C"/>
    <property type="match status" value="1"/>
</dbReference>
<dbReference type="InterPro" id="IPR020559">
    <property type="entry name" value="PRibGlycinamide_synth_CS"/>
</dbReference>
<dbReference type="SUPFAM" id="SSF56059">
    <property type="entry name" value="Glutathione synthetase ATP-binding domain-like"/>
    <property type="match status" value="1"/>
</dbReference>
<comment type="similarity">
    <text evidence="9 12">Belongs to the GARS family.</text>
</comment>
<dbReference type="Proteomes" id="UP000050482">
    <property type="component" value="Unassembled WGS sequence"/>
</dbReference>
<dbReference type="Gene3D" id="3.30.470.20">
    <property type="entry name" value="ATP-grasp fold, B domain"/>
    <property type="match status" value="1"/>
</dbReference>
<dbReference type="UniPathway" id="UPA00074">
    <property type="reaction ID" value="UER00125"/>
</dbReference>
<evidence type="ECO:0000256" key="2">
    <source>
        <dbReference type="ARBA" id="ARBA00001946"/>
    </source>
</evidence>
<feature type="domain" description="ATP-grasp" evidence="14">
    <location>
        <begin position="110"/>
        <end position="317"/>
    </location>
</feature>
<protein>
    <recommendedName>
        <fullName evidence="4 12">Phosphoribosylamine--glycine ligase</fullName>
        <ecNumber evidence="4 12">6.3.4.13</ecNumber>
    </recommendedName>
    <alternativeName>
        <fullName evidence="12">GARS</fullName>
    </alternativeName>
    <alternativeName>
        <fullName evidence="10 12">Glycinamide ribonucleotide synthetase</fullName>
    </alternativeName>
    <alternativeName>
        <fullName evidence="11 12">Phosphoribosylglycinamide synthetase</fullName>
    </alternativeName>
</protein>
<evidence type="ECO:0000256" key="10">
    <source>
        <dbReference type="ARBA" id="ARBA00042242"/>
    </source>
</evidence>
<dbReference type="STRING" id="471514.AN477_04515"/>
<dbReference type="InterPro" id="IPR011054">
    <property type="entry name" value="Rudment_hybrid_motif"/>
</dbReference>
<dbReference type="PROSITE" id="PS00184">
    <property type="entry name" value="GARS"/>
    <property type="match status" value="1"/>
</dbReference>
<organism evidence="15 16">
    <name type="scientific">Alicyclobacillus ferrooxydans</name>
    <dbReference type="NCBI Taxonomy" id="471514"/>
    <lineage>
        <taxon>Bacteria</taxon>
        <taxon>Bacillati</taxon>
        <taxon>Bacillota</taxon>
        <taxon>Bacilli</taxon>
        <taxon>Bacillales</taxon>
        <taxon>Alicyclobacillaceae</taxon>
        <taxon>Alicyclobacillus</taxon>
    </lineage>
</organism>
<evidence type="ECO:0000256" key="3">
    <source>
        <dbReference type="ARBA" id="ARBA00005174"/>
    </source>
</evidence>
<dbReference type="PANTHER" id="PTHR43472">
    <property type="entry name" value="PHOSPHORIBOSYLAMINE--GLYCINE LIGASE"/>
    <property type="match status" value="1"/>
</dbReference>
<dbReference type="GO" id="GO:0006189">
    <property type="term" value="P:'de novo' IMP biosynthetic process"/>
    <property type="evidence" value="ECO:0007669"/>
    <property type="project" value="UniProtKB-UniRule"/>
</dbReference>
<dbReference type="InterPro" id="IPR000115">
    <property type="entry name" value="PRibGlycinamide_synth"/>
</dbReference>
<dbReference type="GO" id="GO:0046872">
    <property type="term" value="F:metal ion binding"/>
    <property type="evidence" value="ECO:0007669"/>
    <property type="project" value="InterPro"/>
</dbReference>
<dbReference type="SUPFAM" id="SSF52440">
    <property type="entry name" value="PreATP-grasp domain"/>
    <property type="match status" value="1"/>
</dbReference>